<feature type="coiled-coil region" evidence="1">
    <location>
        <begin position="52"/>
        <end position="100"/>
    </location>
</feature>
<comment type="caution">
    <text evidence="2">The sequence shown here is derived from an EMBL/GenBank/DDBJ whole genome shotgun (WGS) entry which is preliminary data.</text>
</comment>
<proteinExistence type="predicted"/>
<dbReference type="EMBL" id="JAPEUX010000005">
    <property type="protein sequence ID" value="KAJ4352432.1"/>
    <property type="molecule type" value="Genomic_DNA"/>
</dbReference>
<dbReference type="AlphaFoldDB" id="A0A9W8XK55"/>
<reference evidence="2" key="1">
    <citation type="submission" date="2022-10" db="EMBL/GenBank/DDBJ databases">
        <title>Tapping the CABI collections for fungal endophytes: first genome assemblies for Collariella, Neodidymelliopsis, Ascochyta clinopodiicola, Didymella pomorum, Didymosphaeria variabile, Neocosmospora piperis and Neocucurbitaria cava.</title>
        <authorList>
            <person name="Hill R."/>
        </authorList>
    </citation>
    <scope>NUCLEOTIDE SEQUENCE</scope>
    <source>
        <strain evidence="2">IMI 356815</strain>
    </source>
</reference>
<protein>
    <submittedName>
        <fullName evidence="2">Uncharacterized protein</fullName>
    </submittedName>
</protein>
<evidence type="ECO:0000313" key="2">
    <source>
        <dbReference type="EMBL" id="KAJ4352432.1"/>
    </source>
</evidence>
<sequence>MKPLPSKPSDVIFVQQSHGGNSTGLVVGFSFITCPTSLTYQWRKKVGEHDNATRYRGERDALKDKVKDLESKLNRQQQNYYELKEDLEQYQRTMEQAEIDWTTQNNGLKETIQDLSYQLHYEQQKVVSVKQSANQIQLAKDTNVIIFATQEMDAAIRQKIGALLQDIRTWSGKFSCDTGRMPDFKSTKFPEYRRVVPSCNSHADLVHFMNKYQNDKGLDEKRRDKMDKKFKRRFIRGWASFVMVESCFCPSDSWLRSADAQAFHHIERLLSGADPTRKGASDRAFHDWKALTAYLLSTVTPQATQGEDMGKVATDAAIDVINLLHPWAKSSLPESLEQQLVGIYQEALQLSRLLRTQRAHWELNFPTGDASALPYDMISMEDDDDEDIDVVSPNRMVEMVIEPALSKRGTMDGTKFEAGPHVTMKAKVCLES</sequence>
<evidence type="ECO:0000313" key="3">
    <source>
        <dbReference type="Proteomes" id="UP001140513"/>
    </source>
</evidence>
<dbReference type="RefSeq" id="XP_056070788.1">
    <property type="nucleotide sequence ID" value="XM_056216541.1"/>
</dbReference>
<name>A0A9W8XK55_9PLEO</name>
<evidence type="ECO:0000256" key="1">
    <source>
        <dbReference type="SAM" id="Coils"/>
    </source>
</evidence>
<dbReference type="OrthoDB" id="5213630at2759"/>
<keyword evidence="1" id="KW-0175">Coiled coil</keyword>
<gene>
    <name evidence="2" type="ORF">N0V89_007780</name>
</gene>
<accession>A0A9W8XK55</accession>
<keyword evidence="3" id="KW-1185">Reference proteome</keyword>
<dbReference type="Proteomes" id="UP001140513">
    <property type="component" value="Unassembled WGS sequence"/>
</dbReference>
<dbReference type="GeneID" id="80911310"/>
<organism evidence="2 3">
    <name type="scientific">Didymosphaeria variabile</name>
    <dbReference type="NCBI Taxonomy" id="1932322"/>
    <lineage>
        <taxon>Eukaryota</taxon>
        <taxon>Fungi</taxon>
        <taxon>Dikarya</taxon>
        <taxon>Ascomycota</taxon>
        <taxon>Pezizomycotina</taxon>
        <taxon>Dothideomycetes</taxon>
        <taxon>Pleosporomycetidae</taxon>
        <taxon>Pleosporales</taxon>
        <taxon>Massarineae</taxon>
        <taxon>Didymosphaeriaceae</taxon>
        <taxon>Didymosphaeria</taxon>
    </lineage>
</organism>